<keyword evidence="1" id="KW-1133">Transmembrane helix</keyword>
<evidence type="ECO:0000256" key="1">
    <source>
        <dbReference type="SAM" id="Phobius"/>
    </source>
</evidence>
<name>A0A291LBT8_9CAUD</name>
<organism evidence="2 3">
    <name type="scientific">Klebsiella phage vB_KpnM_KpV79</name>
    <dbReference type="NCBI Taxonomy" id="2041212"/>
    <lineage>
        <taxon>Viruses</taxon>
        <taxon>Duplodnaviria</taxon>
        <taxon>Heunggongvirae</taxon>
        <taxon>Uroviricota</taxon>
        <taxon>Caudoviricetes</taxon>
        <taxon>Jameshumphriesvirinae</taxon>
        <taxon>Sircambvirus</taxon>
        <taxon>Sircambvirus KpV79</taxon>
        <taxon>Jedunavirus KpV52</taxon>
    </lineage>
</organism>
<reference evidence="2 3" key="1">
    <citation type="submission" date="2017-08" db="EMBL/GenBank/DDBJ databases">
        <title>Complete genome sequence of Klebsiella pneumoniae phage vB_KpnM_KpV79.</title>
        <authorList>
            <person name="Komisarova E.V."/>
            <person name="Krasilnikova V.M."/>
            <person name="Myakinina V.P."/>
            <person name="Kislichkina A.A."/>
            <person name="Bogun A.G."/>
            <person name="Volozhantsev N.V."/>
        </authorList>
    </citation>
    <scope>NUCLEOTIDE SEQUENCE [LARGE SCALE GENOMIC DNA]</scope>
</reference>
<keyword evidence="1" id="KW-0472">Membrane</keyword>
<proteinExistence type="predicted"/>
<keyword evidence="1" id="KW-0812">Transmembrane</keyword>
<keyword evidence="3" id="KW-1185">Reference proteome</keyword>
<gene>
    <name evidence="2" type="ORF">kpv79_72</name>
</gene>
<feature type="transmembrane region" description="Helical" evidence="1">
    <location>
        <begin position="35"/>
        <end position="55"/>
    </location>
</feature>
<protein>
    <submittedName>
        <fullName evidence="2">Uncharacterized protein</fullName>
    </submittedName>
</protein>
<evidence type="ECO:0000313" key="2">
    <source>
        <dbReference type="EMBL" id="ATI16525.1"/>
    </source>
</evidence>
<accession>A0A291LBT8</accession>
<dbReference type="EMBL" id="MF663761">
    <property type="protein sequence ID" value="ATI16525.1"/>
    <property type="molecule type" value="Genomic_DNA"/>
</dbReference>
<evidence type="ECO:0000313" key="3">
    <source>
        <dbReference type="Proteomes" id="UP000230794"/>
    </source>
</evidence>
<dbReference type="Proteomes" id="UP000230794">
    <property type="component" value="Segment"/>
</dbReference>
<sequence length="60" mass="6285">MSILTDEQLLTDVTAGMSGHAIAKKYGMSPGNITVALNVSACAVWVTVAMCLALCRTVTR</sequence>